<protein>
    <recommendedName>
        <fullName evidence="3">14-3-3 domain-containing protein</fullName>
    </recommendedName>
</protein>
<evidence type="ECO:0000256" key="2">
    <source>
        <dbReference type="PIRSR" id="PIRSR000868-1"/>
    </source>
</evidence>
<feature type="site" description="Interaction with phosphoserine on interacting protein" evidence="2">
    <location>
        <position position="113"/>
    </location>
</feature>
<gene>
    <name evidence="4" type="ORF">SI7747_08010767</name>
</gene>
<dbReference type="Pfam" id="PF00244">
    <property type="entry name" value="14-3-3"/>
    <property type="match status" value="1"/>
</dbReference>
<organism evidence="4">
    <name type="scientific">Spirodela intermedia</name>
    <name type="common">Intermediate duckweed</name>
    <dbReference type="NCBI Taxonomy" id="51605"/>
    <lineage>
        <taxon>Eukaryota</taxon>
        <taxon>Viridiplantae</taxon>
        <taxon>Streptophyta</taxon>
        <taxon>Embryophyta</taxon>
        <taxon>Tracheophyta</taxon>
        <taxon>Spermatophyta</taxon>
        <taxon>Magnoliopsida</taxon>
        <taxon>Liliopsida</taxon>
        <taxon>Araceae</taxon>
        <taxon>Lemnoideae</taxon>
        <taxon>Spirodela</taxon>
    </lineage>
</organism>
<dbReference type="InterPro" id="IPR023410">
    <property type="entry name" value="14-3-3_domain"/>
</dbReference>
<evidence type="ECO:0000313" key="4">
    <source>
        <dbReference type="EMBL" id="CAA2624962.1"/>
    </source>
</evidence>
<dbReference type="PROSITE" id="PS00796">
    <property type="entry name" value="1433_1"/>
    <property type="match status" value="1"/>
</dbReference>
<proteinExistence type="inferred from homology"/>
<dbReference type="InterPro" id="IPR036815">
    <property type="entry name" value="14-3-3_dom_sf"/>
</dbReference>
<dbReference type="PANTHER" id="PTHR18860">
    <property type="entry name" value="14-3-3 PROTEIN"/>
    <property type="match status" value="1"/>
</dbReference>
<dbReference type="PIRSF" id="PIRSF000868">
    <property type="entry name" value="14-3-3"/>
    <property type="match status" value="1"/>
</dbReference>
<evidence type="ECO:0000313" key="5">
    <source>
        <dbReference type="Proteomes" id="UP001189122"/>
    </source>
</evidence>
<dbReference type="AlphaFoldDB" id="A0A7I8J2K1"/>
<dbReference type="Proteomes" id="UP001189122">
    <property type="component" value="Unassembled WGS sequence"/>
</dbReference>
<dbReference type="Gene3D" id="1.20.190.20">
    <property type="entry name" value="14-3-3 domain"/>
    <property type="match status" value="1"/>
</dbReference>
<reference evidence="4 5" key="1">
    <citation type="submission" date="2019-12" db="EMBL/GenBank/DDBJ databases">
        <authorList>
            <person name="Scholz U."/>
            <person name="Mascher M."/>
            <person name="Fiebig A."/>
        </authorList>
    </citation>
    <scope>NUCLEOTIDE SEQUENCE</scope>
</reference>
<dbReference type="InterPro" id="IPR023409">
    <property type="entry name" value="14-3-3_CS"/>
</dbReference>
<evidence type="ECO:0000259" key="3">
    <source>
        <dbReference type="SMART" id="SM00101"/>
    </source>
</evidence>
<dbReference type="SUPFAM" id="SSF48445">
    <property type="entry name" value="14-3-3 protein"/>
    <property type="match status" value="1"/>
</dbReference>
<evidence type="ECO:0000256" key="1">
    <source>
        <dbReference type="ARBA" id="ARBA00006141"/>
    </source>
</evidence>
<comment type="similarity">
    <text evidence="1">Belongs to the 14-3-3 family.</text>
</comment>
<feature type="site" description="Interaction with phosphoserine on interacting protein" evidence="2">
    <location>
        <position position="38"/>
    </location>
</feature>
<accession>A0A7I8J2K1</accession>
<keyword evidence="5" id="KW-1185">Reference proteome</keyword>
<dbReference type="PRINTS" id="PR00305">
    <property type="entry name" value="1433ZETA"/>
</dbReference>
<sequence length="231" mass="26350">MVEFMEKVVAALPEAEELTVEERNLLSVAYKNVVSSRRSSWRVVCSIEQKEVESHGEEWDRLIAIRDYRARIESELSSICETILRILERHLVPSATADDAKVFFLKMKGDYHRYLAEFLTGAPRKEAADSTLSCYKAAQVGYRCGKAGARAPVRLGVALNFSVFYFEILNSYDKACTLAKQESYKDSTLVMQLLRDKPYALEYRPETITDFSHLFRGAQDDIAEETRLLSP</sequence>
<name>A0A7I8J2K1_SPIIN</name>
<dbReference type="SMART" id="SM00101">
    <property type="entry name" value="14_3_3"/>
    <property type="match status" value="1"/>
</dbReference>
<dbReference type="EMBL" id="CACRZD030000008">
    <property type="protein sequence ID" value="CAA6664378.1"/>
    <property type="molecule type" value="Genomic_DNA"/>
</dbReference>
<feature type="domain" description="14-3-3" evidence="3">
    <location>
        <begin position="1"/>
        <end position="224"/>
    </location>
</feature>
<dbReference type="EMBL" id="LR743595">
    <property type="protein sequence ID" value="CAA2624962.1"/>
    <property type="molecule type" value="Genomic_DNA"/>
</dbReference>
<dbReference type="InterPro" id="IPR000308">
    <property type="entry name" value="14-3-3"/>
</dbReference>